<gene>
    <name evidence="1" type="ORF">GCM10022222_57620</name>
</gene>
<dbReference type="EMBL" id="BAAAZN010000013">
    <property type="protein sequence ID" value="GAA3566224.1"/>
    <property type="molecule type" value="Genomic_DNA"/>
</dbReference>
<evidence type="ECO:0000313" key="2">
    <source>
        <dbReference type="Proteomes" id="UP001500689"/>
    </source>
</evidence>
<protein>
    <submittedName>
        <fullName evidence="1">Uncharacterized protein</fullName>
    </submittedName>
</protein>
<organism evidence="1 2">
    <name type="scientific">Amycolatopsis ultiminotia</name>
    <dbReference type="NCBI Taxonomy" id="543629"/>
    <lineage>
        <taxon>Bacteria</taxon>
        <taxon>Bacillati</taxon>
        <taxon>Actinomycetota</taxon>
        <taxon>Actinomycetes</taxon>
        <taxon>Pseudonocardiales</taxon>
        <taxon>Pseudonocardiaceae</taxon>
        <taxon>Amycolatopsis</taxon>
    </lineage>
</organism>
<name>A0ABP6XH11_9PSEU</name>
<sequence length="92" mass="9769">MAGRLLVRVRQGLSLGQFVEAFVGERQAAGSQDGAPGSTGGIRRIKLNLGAAHRAELIVTGVEKLRAVPETIRWPVLRTPNRVAAPEDSGVD</sequence>
<evidence type="ECO:0000313" key="1">
    <source>
        <dbReference type="EMBL" id="GAA3566224.1"/>
    </source>
</evidence>
<accession>A0ABP6XH11</accession>
<reference evidence="2" key="1">
    <citation type="journal article" date="2019" name="Int. J. Syst. Evol. Microbiol.">
        <title>The Global Catalogue of Microorganisms (GCM) 10K type strain sequencing project: providing services to taxonomists for standard genome sequencing and annotation.</title>
        <authorList>
            <consortium name="The Broad Institute Genomics Platform"/>
            <consortium name="The Broad Institute Genome Sequencing Center for Infectious Disease"/>
            <person name="Wu L."/>
            <person name="Ma J."/>
        </authorList>
    </citation>
    <scope>NUCLEOTIDE SEQUENCE [LARGE SCALE GENOMIC DNA]</scope>
    <source>
        <strain evidence="2">JCM 16898</strain>
    </source>
</reference>
<comment type="caution">
    <text evidence="1">The sequence shown here is derived from an EMBL/GenBank/DDBJ whole genome shotgun (WGS) entry which is preliminary data.</text>
</comment>
<dbReference type="Proteomes" id="UP001500689">
    <property type="component" value="Unassembled WGS sequence"/>
</dbReference>
<proteinExistence type="predicted"/>
<keyword evidence="2" id="KW-1185">Reference proteome</keyword>